<feature type="region of interest" description="Disordered" evidence="1">
    <location>
        <begin position="1"/>
        <end position="27"/>
    </location>
</feature>
<reference evidence="2 3" key="1">
    <citation type="submission" date="2020-10" db="EMBL/GenBank/DDBJ databases">
        <title>The Coptis chinensis genome and diversification of protoberbering-type alkaloids.</title>
        <authorList>
            <person name="Wang B."/>
            <person name="Shu S."/>
            <person name="Song C."/>
            <person name="Liu Y."/>
        </authorList>
    </citation>
    <scope>NUCLEOTIDE SEQUENCE [LARGE SCALE GENOMIC DNA]</scope>
    <source>
        <strain evidence="2">HL-2020</strain>
        <tissue evidence="2">Leaf</tissue>
    </source>
</reference>
<keyword evidence="3" id="KW-1185">Reference proteome</keyword>
<dbReference type="AlphaFoldDB" id="A0A835LP86"/>
<dbReference type="OrthoDB" id="504708at2759"/>
<gene>
    <name evidence="2" type="ORF">IFM89_028268</name>
</gene>
<proteinExistence type="predicted"/>
<sequence>MTRDQQVCQRNDRRSVGEGKQGPVSGPAFMVPEEAAVIHWLASSSSVARAMASWINAEFMYIIVILGAVDNGKGGIFALYSLLCRDSQKGLLNSSGAVEDNLSAYILKIL</sequence>
<dbReference type="EMBL" id="JADFTS010000007">
    <property type="protein sequence ID" value="KAF9598599.1"/>
    <property type="molecule type" value="Genomic_DNA"/>
</dbReference>
<name>A0A835LP86_9MAGN</name>
<protein>
    <submittedName>
        <fullName evidence="2">Uncharacterized protein</fullName>
    </submittedName>
</protein>
<organism evidence="2 3">
    <name type="scientific">Coptis chinensis</name>
    <dbReference type="NCBI Taxonomy" id="261450"/>
    <lineage>
        <taxon>Eukaryota</taxon>
        <taxon>Viridiplantae</taxon>
        <taxon>Streptophyta</taxon>
        <taxon>Embryophyta</taxon>
        <taxon>Tracheophyta</taxon>
        <taxon>Spermatophyta</taxon>
        <taxon>Magnoliopsida</taxon>
        <taxon>Ranunculales</taxon>
        <taxon>Ranunculaceae</taxon>
        <taxon>Coptidoideae</taxon>
        <taxon>Coptis</taxon>
    </lineage>
</organism>
<comment type="caution">
    <text evidence="2">The sequence shown here is derived from an EMBL/GenBank/DDBJ whole genome shotgun (WGS) entry which is preliminary data.</text>
</comment>
<evidence type="ECO:0000313" key="2">
    <source>
        <dbReference type="EMBL" id="KAF9598599.1"/>
    </source>
</evidence>
<evidence type="ECO:0000256" key="1">
    <source>
        <dbReference type="SAM" id="MobiDB-lite"/>
    </source>
</evidence>
<accession>A0A835LP86</accession>
<evidence type="ECO:0000313" key="3">
    <source>
        <dbReference type="Proteomes" id="UP000631114"/>
    </source>
</evidence>
<dbReference type="Proteomes" id="UP000631114">
    <property type="component" value="Unassembled WGS sequence"/>
</dbReference>